<keyword evidence="1" id="KW-0732">Signal</keyword>
<dbReference type="EMBL" id="CP009997">
    <property type="protein sequence ID" value="AJJ33994.1"/>
    <property type="molecule type" value="Genomic_DNA"/>
</dbReference>
<evidence type="ECO:0008006" key="4">
    <source>
        <dbReference type="Google" id="ProtNLM"/>
    </source>
</evidence>
<evidence type="ECO:0000313" key="3">
    <source>
        <dbReference type="Proteomes" id="UP000031883"/>
    </source>
</evidence>
<accession>A0ABM5SHJ6</accession>
<feature type="chain" id="PRO_5047158987" description="Lipoprotein" evidence="1">
    <location>
        <begin position="28"/>
        <end position="67"/>
    </location>
</feature>
<organism evidence="2 3">
    <name type="scientific">Yersinia rochesterensis</name>
    <dbReference type="NCBI Taxonomy" id="1604335"/>
    <lineage>
        <taxon>Bacteria</taxon>
        <taxon>Pseudomonadati</taxon>
        <taxon>Pseudomonadota</taxon>
        <taxon>Gammaproteobacteria</taxon>
        <taxon>Enterobacterales</taxon>
        <taxon>Yersiniaceae</taxon>
        <taxon>Yersinia</taxon>
    </lineage>
</organism>
<feature type="signal peptide" evidence="1">
    <location>
        <begin position="1"/>
        <end position="27"/>
    </location>
</feature>
<dbReference type="Proteomes" id="UP000031883">
    <property type="component" value="Chromosome"/>
</dbReference>
<evidence type="ECO:0000313" key="2">
    <source>
        <dbReference type="EMBL" id="AJJ33994.1"/>
    </source>
</evidence>
<sequence>MTYIKSISLCGLLLSAILITAPITGHADMYQAQQPDFCTKPVGSWGVHDVLMAPFRGFMLIFSRSCD</sequence>
<protein>
    <recommendedName>
        <fullName evidence="4">Lipoprotein</fullName>
    </recommendedName>
</protein>
<reference evidence="2 3" key="1">
    <citation type="journal article" date="2015" name="Genome Announc.">
        <title>Thirty-Two Complete Genome Assemblies of Nine Yersinia Species, Including Y. pestis, Y. pseudotuberculosis, and Y. enterocolitica.</title>
        <authorList>
            <person name="Johnson S.L."/>
            <person name="Daligault H.E."/>
            <person name="Davenport K.W."/>
            <person name="Jaissle J."/>
            <person name="Frey K.G."/>
            <person name="Ladner J.T."/>
            <person name="Broomall S.M."/>
            <person name="Bishop-Lilly K.A."/>
            <person name="Bruce D.C."/>
            <person name="Coyne S.R."/>
            <person name="Gibbons H.S."/>
            <person name="Lo C.C."/>
            <person name="Munk A.C."/>
            <person name="Rosenzweig C.N."/>
            <person name="Koroleva G.I."/>
            <person name="Palacios G.F."/>
            <person name="Redden C.L."/>
            <person name="Xu Y."/>
            <person name="Minogue T.D."/>
            <person name="Chain P.S."/>
        </authorList>
    </citation>
    <scope>NUCLEOTIDE SEQUENCE [LARGE SCALE GENOMIC DNA]</scope>
    <source>
        <strain evidence="2 3">Y231</strain>
    </source>
</reference>
<proteinExistence type="predicted"/>
<evidence type="ECO:0000256" key="1">
    <source>
        <dbReference type="SAM" id="SignalP"/>
    </source>
</evidence>
<gene>
    <name evidence="2" type="ORF">CH54_3922</name>
</gene>
<keyword evidence="3" id="KW-1185">Reference proteome</keyword>
<name>A0ABM5SHJ6_9GAMM</name>